<keyword evidence="1 4" id="KW-0378">Hydrolase</keyword>
<sequence>MHEKETKLSQYRNRLPEFLRRLFSKKQETRPPKIGLALSCGGAKSLAHVGVLEVLAKNNIPIHAISGSSMGAYIGALWATGHSVEQMIELAEQMQDPTTLRKLADPVIPPIKGVFYGHKVKTHLSHSIGNVNFEDLDRKLLVIAANLDTYERVVFRQGSVLDAVHASCAMPGIVVPVEVNGMRCTDGGVVDPVPVGALHKFTDVDYVIAVSTIPTIAEIDTHISATETAKEDKEEIAPWWRSTLSKLGSKINPAAPGNMIDNLRRSLRASQIRMAHDSCLRADLTIHPVSKGAQWHEYDRFEHFIALGREKATSALPLIRELLEPIPVKTDDSSTQEPMVGERVA</sequence>
<name>A0ABP9UTY7_9BACT</name>
<keyword evidence="2 4" id="KW-0442">Lipid degradation</keyword>
<evidence type="ECO:0000256" key="3">
    <source>
        <dbReference type="ARBA" id="ARBA00023098"/>
    </source>
</evidence>
<dbReference type="Gene3D" id="3.40.1090.10">
    <property type="entry name" value="Cytosolic phospholipase A2 catalytic domain"/>
    <property type="match status" value="2"/>
</dbReference>
<feature type="active site" description="Proton acceptor" evidence="4">
    <location>
        <position position="186"/>
    </location>
</feature>
<feature type="short sequence motif" description="DGA/G" evidence="4">
    <location>
        <begin position="186"/>
        <end position="188"/>
    </location>
</feature>
<dbReference type="EMBL" id="BAABRL010000001">
    <property type="protein sequence ID" value="GAA5493946.1"/>
    <property type="molecule type" value="Genomic_DNA"/>
</dbReference>
<dbReference type="PANTHER" id="PTHR14226:SF29">
    <property type="entry name" value="NEUROPATHY TARGET ESTERASE SWS"/>
    <property type="match status" value="1"/>
</dbReference>
<dbReference type="InterPro" id="IPR050301">
    <property type="entry name" value="NTE"/>
</dbReference>
<dbReference type="Pfam" id="PF01734">
    <property type="entry name" value="Patatin"/>
    <property type="match status" value="1"/>
</dbReference>
<dbReference type="CDD" id="cd07205">
    <property type="entry name" value="Pat_PNPLA6_PNPLA7_NTE1_like"/>
    <property type="match status" value="1"/>
</dbReference>
<gene>
    <name evidence="6" type="ORF">Rhal01_00098</name>
</gene>
<evidence type="ECO:0000313" key="7">
    <source>
        <dbReference type="Proteomes" id="UP001424741"/>
    </source>
</evidence>
<dbReference type="InterPro" id="IPR002641">
    <property type="entry name" value="PNPLA_dom"/>
</dbReference>
<feature type="domain" description="PNPLA" evidence="5">
    <location>
        <begin position="36"/>
        <end position="199"/>
    </location>
</feature>
<evidence type="ECO:0000256" key="2">
    <source>
        <dbReference type="ARBA" id="ARBA00022963"/>
    </source>
</evidence>
<comment type="caution">
    <text evidence="4">Lacks conserved residue(s) required for the propagation of feature annotation.</text>
</comment>
<organism evidence="6 7">
    <name type="scientific">Rubritalea halochordaticola</name>
    <dbReference type="NCBI Taxonomy" id="714537"/>
    <lineage>
        <taxon>Bacteria</taxon>
        <taxon>Pseudomonadati</taxon>
        <taxon>Verrucomicrobiota</taxon>
        <taxon>Verrucomicrobiia</taxon>
        <taxon>Verrucomicrobiales</taxon>
        <taxon>Rubritaleaceae</taxon>
        <taxon>Rubritalea</taxon>
    </lineage>
</organism>
<comment type="caution">
    <text evidence="6">The sequence shown here is derived from an EMBL/GenBank/DDBJ whole genome shotgun (WGS) entry which is preliminary data.</text>
</comment>
<evidence type="ECO:0000256" key="4">
    <source>
        <dbReference type="PROSITE-ProRule" id="PRU01161"/>
    </source>
</evidence>
<feature type="short sequence motif" description="GXSXG" evidence="4">
    <location>
        <begin position="67"/>
        <end position="71"/>
    </location>
</feature>
<keyword evidence="7" id="KW-1185">Reference proteome</keyword>
<dbReference type="PANTHER" id="PTHR14226">
    <property type="entry name" value="NEUROPATHY TARGET ESTERASE/SWISS CHEESE D.MELANOGASTER"/>
    <property type="match status" value="1"/>
</dbReference>
<feature type="active site" description="Nucleophile" evidence="4">
    <location>
        <position position="69"/>
    </location>
</feature>
<dbReference type="InterPro" id="IPR016035">
    <property type="entry name" value="Acyl_Trfase/lysoPLipase"/>
</dbReference>
<evidence type="ECO:0000259" key="5">
    <source>
        <dbReference type="PROSITE" id="PS51635"/>
    </source>
</evidence>
<reference evidence="6 7" key="1">
    <citation type="submission" date="2024-02" db="EMBL/GenBank/DDBJ databases">
        <title>Rubritalea halochordaticola NBRC 107102.</title>
        <authorList>
            <person name="Ichikawa N."/>
            <person name="Katano-Makiyama Y."/>
            <person name="Hidaka K."/>
        </authorList>
    </citation>
    <scope>NUCLEOTIDE SEQUENCE [LARGE SCALE GENOMIC DNA]</scope>
    <source>
        <strain evidence="6 7">NBRC 107102</strain>
    </source>
</reference>
<evidence type="ECO:0000256" key="1">
    <source>
        <dbReference type="ARBA" id="ARBA00022801"/>
    </source>
</evidence>
<protein>
    <recommendedName>
        <fullName evidence="5">PNPLA domain-containing protein</fullName>
    </recommendedName>
</protein>
<dbReference type="PROSITE" id="PS51635">
    <property type="entry name" value="PNPLA"/>
    <property type="match status" value="1"/>
</dbReference>
<keyword evidence="3 4" id="KW-0443">Lipid metabolism</keyword>
<accession>A0ABP9UTY7</accession>
<dbReference type="SUPFAM" id="SSF52151">
    <property type="entry name" value="FabD/lysophospholipase-like"/>
    <property type="match status" value="1"/>
</dbReference>
<evidence type="ECO:0000313" key="6">
    <source>
        <dbReference type="EMBL" id="GAA5493946.1"/>
    </source>
</evidence>
<dbReference type="RefSeq" id="WP_346187008.1">
    <property type="nucleotide sequence ID" value="NZ_BAABRL010000001.1"/>
</dbReference>
<dbReference type="Proteomes" id="UP001424741">
    <property type="component" value="Unassembled WGS sequence"/>
</dbReference>
<proteinExistence type="predicted"/>